<dbReference type="Proteomes" id="UP000568664">
    <property type="component" value="Unassembled WGS sequence"/>
</dbReference>
<proteinExistence type="predicted"/>
<evidence type="ECO:0000256" key="1">
    <source>
        <dbReference type="SAM" id="MobiDB-lite"/>
    </source>
</evidence>
<comment type="caution">
    <text evidence="2">The sequence shown here is derived from an EMBL/GenBank/DDBJ whole genome shotgun (WGS) entry which is preliminary data.</text>
</comment>
<accession>A0A7Y0LCM1</accession>
<dbReference type="EMBL" id="JABBXH010000003">
    <property type="protein sequence ID" value="NMP31837.1"/>
    <property type="molecule type" value="Genomic_DNA"/>
</dbReference>
<name>A0A7Y0LCM1_9GAMM</name>
<organism evidence="2 3">
    <name type="scientific">Thalassotalea algicola</name>
    <dbReference type="NCBI Taxonomy" id="2716224"/>
    <lineage>
        <taxon>Bacteria</taxon>
        <taxon>Pseudomonadati</taxon>
        <taxon>Pseudomonadota</taxon>
        <taxon>Gammaproteobacteria</taxon>
        <taxon>Alteromonadales</taxon>
        <taxon>Colwelliaceae</taxon>
        <taxon>Thalassotalea</taxon>
    </lineage>
</organism>
<feature type="region of interest" description="Disordered" evidence="1">
    <location>
        <begin position="1"/>
        <end position="31"/>
    </location>
</feature>
<dbReference type="RefSeq" id="WP_169075177.1">
    <property type="nucleotide sequence ID" value="NZ_JABBXH010000003.1"/>
</dbReference>
<evidence type="ECO:0000313" key="3">
    <source>
        <dbReference type="Proteomes" id="UP000568664"/>
    </source>
</evidence>
<protein>
    <submittedName>
        <fullName evidence="2">Uncharacterized protein</fullName>
    </submittedName>
</protein>
<dbReference type="AlphaFoldDB" id="A0A7Y0LCM1"/>
<keyword evidence="3" id="KW-1185">Reference proteome</keyword>
<gene>
    <name evidence="2" type="ORF">HII17_09695</name>
</gene>
<reference evidence="2 3" key="1">
    <citation type="submission" date="2020-04" db="EMBL/GenBank/DDBJ databases">
        <title>Thalassotalea sp. M1531, isolated from the surface of marine red alga.</title>
        <authorList>
            <person name="Pang L."/>
            <person name="Lu D.-C."/>
        </authorList>
    </citation>
    <scope>NUCLEOTIDE SEQUENCE [LARGE SCALE GENOMIC DNA]</scope>
    <source>
        <strain evidence="2 3">M1531</strain>
    </source>
</reference>
<sequence>MSNLRPQDMSNLVNRYNPSSGAMQQQGTKPATQIPDELKNIINKIVTSIDGMYQFSGFKDATKVTHYKTELTKGLYKIRDKISEQNIKDALDLFRTKGGKFPPSVPEFIQAVLGEHEEQVKPPEHVWFDASKAIPKHTAEEMASFAKKGIADAKAALKKTPAIK</sequence>
<evidence type="ECO:0000313" key="2">
    <source>
        <dbReference type="EMBL" id="NMP31837.1"/>
    </source>
</evidence>